<dbReference type="OrthoDB" id="3972838at2759"/>
<evidence type="ECO:0000313" key="2">
    <source>
        <dbReference type="EMBL" id="OBA29097.1"/>
    </source>
</evidence>
<feature type="region of interest" description="Disordered" evidence="1">
    <location>
        <begin position="465"/>
        <end position="487"/>
    </location>
</feature>
<sequence length="487" mass="56015">MSVLFECSLQSHTSNGESNRLHEFIQAINSILPILPSNIGNNCIGNVHMDKNGVSFIYNNALESIKVDVFVSDLIFNTFKYEQTYIEGKAHDSFTSIYVNYNTLLYSLQNISDFNNNFTNYHSMTENDMESELLIHYSKSHYERKRQINSLSTQNRSQISNSSDEERNSEEDDNINDSIDSFNLILQDDMIKELISLKTFEKPANSNIKSNSADFNNLKFDCILKSKTLLTTLNNLKPFQNHLKNIVLWFKHINLKPKFKHRDFFTNGKSGNNSIKLPNLILFNKNDEIGNIKISILNDINKRRLKKQKRKANDNDFSIENSDNIELLKFNSMPGDEEDGDSDQKDQEAVLLVDFKKIMKIIPALKISDKILIQCDINGTLFIQALVGTGNSNSIEKDRISIEITIPTKDIEVEENITIENLKSIITDYEPISKNQKANSIKIIKNSVEKTNDKILNIENREKSINRGSLQMPTQERKDKKKPKMFF</sequence>
<comment type="caution">
    <text evidence="2">The sequence shown here is derived from an EMBL/GenBank/DDBJ whole genome shotgun (WGS) entry which is preliminary data.</text>
</comment>
<dbReference type="Proteomes" id="UP000092321">
    <property type="component" value="Unassembled WGS sequence"/>
</dbReference>
<feature type="compositionally biased region" description="Polar residues" evidence="1">
    <location>
        <begin position="148"/>
        <end position="158"/>
    </location>
</feature>
<dbReference type="Pfam" id="PF02144">
    <property type="entry name" value="Rad1"/>
    <property type="match status" value="1"/>
</dbReference>
<protein>
    <submittedName>
        <fullName evidence="2">Uncharacterized protein</fullName>
    </submittedName>
</protein>
<dbReference type="AlphaFoldDB" id="A0A1B7TK32"/>
<dbReference type="EMBL" id="LXPE01000001">
    <property type="protein sequence ID" value="OBA29097.1"/>
    <property type="molecule type" value="Genomic_DNA"/>
</dbReference>
<name>A0A1B7TK32_9ASCO</name>
<gene>
    <name evidence="2" type="ORF">HANVADRAFT_46738</name>
</gene>
<organism evidence="2 3">
    <name type="scientific">Hanseniaspora valbyensis NRRL Y-1626</name>
    <dbReference type="NCBI Taxonomy" id="766949"/>
    <lineage>
        <taxon>Eukaryota</taxon>
        <taxon>Fungi</taxon>
        <taxon>Dikarya</taxon>
        <taxon>Ascomycota</taxon>
        <taxon>Saccharomycotina</taxon>
        <taxon>Saccharomycetes</taxon>
        <taxon>Saccharomycodales</taxon>
        <taxon>Saccharomycodaceae</taxon>
        <taxon>Hanseniaspora</taxon>
    </lineage>
</organism>
<dbReference type="GO" id="GO:0000077">
    <property type="term" value="P:DNA damage checkpoint signaling"/>
    <property type="evidence" value="ECO:0007669"/>
    <property type="project" value="InterPro"/>
</dbReference>
<proteinExistence type="predicted"/>
<keyword evidence="3" id="KW-1185">Reference proteome</keyword>
<feature type="region of interest" description="Disordered" evidence="1">
    <location>
        <begin position="146"/>
        <end position="175"/>
    </location>
</feature>
<accession>A0A1B7TK32</accession>
<evidence type="ECO:0000256" key="1">
    <source>
        <dbReference type="SAM" id="MobiDB-lite"/>
    </source>
</evidence>
<reference evidence="3" key="1">
    <citation type="journal article" date="2016" name="Proc. Natl. Acad. Sci. U.S.A.">
        <title>Comparative genomics of biotechnologically important yeasts.</title>
        <authorList>
            <person name="Riley R."/>
            <person name="Haridas S."/>
            <person name="Wolfe K.H."/>
            <person name="Lopes M.R."/>
            <person name="Hittinger C.T."/>
            <person name="Goeker M."/>
            <person name="Salamov A.A."/>
            <person name="Wisecaver J.H."/>
            <person name="Long T.M."/>
            <person name="Calvey C.H."/>
            <person name="Aerts A.L."/>
            <person name="Barry K.W."/>
            <person name="Choi C."/>
            <person name="Clum A."/>
            <person name="Coughlan A.Y."/>
            <person name="Deshpande S."/>
            <person name="Douglass A.P."/>
            <person name="Hanson S.J."/>
            <person name="Klenk H.-P."/>
            <person name="LaButti K.M."/>
            <person name="Lapidus A."/>
            <person name="Lindquist E.A."/>
            <person name="Lipzen A.M."/>
            <person name="Meier-Kolthoff J.P."/>
            <person name="Ohm R.A."/>
            <person name="Otillar R.P."/>
            <person name="Pangilinan J.L."/>
            <person name="Peng Y."/>
            <person name="Rokas A."/>
            <person name="Rosa C.A."/>
            <person name="Scheuner C."/>
            <person name="Sibirny A.A."/>
            <person name="Slot J.C."/>
            <person name="Stielow J.B."/>
            <person name="Sun H."/>
            <person name="Kurtzman C.P."/>
            <person name="Blackwell M."/>
            <person name="Grigoriev I.V."/>
            <person name="Jeffries T.W."/>
        </authorList>
    </citation>
    <scope>NUCLEOTIDE SEQUENCE [LARGE SCALE GENOMIC DNA]</scope>
    <source>
        <strain evidence="3">NRRL Y-1626</strain>
    </source>
</reference>
<dbReference type="InterPro" id="IPR003021">
    <property type="entry name" value="Rad1_Rec1_Rad17"/>
</dbReference>
<evidence type="ECO:0000313" key="3">
    <source>
        <dbReference type="Proteomes" id="UP000092321"/>
    </source>
</evidence>